<dbReference type="SUPFAM" id="SSF69721">
    <property type="entry name" value="DsrC, the gamma subunit of dissimilatory sulfite reductase"/>
    <property type="match status" value="1"/>
</dbReference>
<gene>
    <name evidence="5" type="ORF">BHF71_07380</name>
</gene>
<dbReference type="InterPro" id="IPR007453">
    <property type="entry name" value="DsrC/TusE"/>
</dbReference>
<evidence type="ECO:0000256" key="3">
    <source>
        <dbReference type="ARBA" id="ARBA00022490"/>
    </source>
</evidence>
<keyword evidence="3" id="KW-0963">Cytoplasm</keyword>
<dbReference type="Gene3D" id="1.10.10.370">
    <property type="entry name" value="DsrC-like protein, C-terminal domain"/>
    <property type="match status" value="1"/>
</dbReference>
<dbReference type="InterPro" id="IPR025526">
    <property type="entry name" value="DsrC-like_dom_sf"/>
</dbReference>
<dbReference type="PANTHER" id="PTHR37010:SF1">
    <property type="entry name" value="SULFURTRANSFERASE TUSE"/>
    <property type="match status" value="1"/>
</dbReference>
<dbReference type="OrthoDB" id="9786347at2"/>
<proteinExistence type="inferred from homology"/>
<dbReference type="EMBL" id="MIJF01000012">
    <property type="protein sequence ID" value="OEF99922.1"/>
    <property type="molecule type" value="Genomic_DNA"/>
</dbReference>
<dbReference type="Proteomes" id="UP000243739">
    <property type="component" value="Unassembled WGS sequence"/>
</dbReference>
<dbReference type="GO" id="GO:0002143">
    <property type="term" value="P:tRNA wobble position uridine thiolation"/>
    <property type="evidence" value="ECO:0007669"/>
    <property type="project" value="TreeGrafter"/>
</dbReference>
<dbReference type="RefSeq" id="WP_069656227.1">
    <property type="nucleotide sequence ID" value="NZ_MIJF01000012.1"/>
</dbReference>
<dbReference type="PANTHER" id="PTHR37010">
    <property type="entry name" value="SULFURTRANSFERASE TUSE"/>
    <property type="match status" value="1"/>
</dbReference>
<dbReference type="InterPro" id="IPR043163">
    <property type="entry name" value="DsrC-like_N"/>
</dbReference>
<comment type="similarity">
    <text evidence="2">Belongs to the DsrC/TusE family.</text>
</comment>
<evidence type="ECO:0000256" key="4">
    <source>
        <dbReference type="PIRSR" id="PIRSR006223-50"/>
    </source>
</evidence>
<feature type="active site" description="Cysteine persulfide intermediate" evidence="4">
    <location>
        <position position="104"/>
    </location>
</feature>
<protein>
    <submittedName>
        <fullName evidence="5">Sulfur relay protein DsrC</fullName>
    </submittedName>
</protein>
<dbReference type="GO" id="GO:0005737">
    <property type="term" value="C:cytoplasm"/>
    <property type="evidence" value="ECO:0007669"/>
    <property type="project" value="UniProtKB-SubCell"/>
</dbReference>
<sequence length="105" mass="11653">MTEKMLADFTVNVNEEGYLTDPSQWNKEIAVALAKEVGIEELTEAHWKVIEFLQKEVKENGKLPTIRRINKVGGIPTKELYQLFPDGPLAKAAKIAGLSKPASCI</sequence>
<dbReference type="GO" id="GO:0097163">
    <property type="term" value="F:sulfur carrier activity"/>
    <property type="evidence" value="ECO:0007669"/>
    <property type="project" value="TreeGrafter"/>
</dbReference>
<dbReference type="NCBIfam" id="TIGR03342">
    <property type="entry name" value="dsrC_tusE_dsvC"/>
    <property type="match status" value="1"/>
</dbReference>
<comment type="caution">
    <text evidence="5">The sequence shown here is derived from an EMBL/GenBank/DDBJ whole genome shotgun (WGS) entry which is preliminary data.</text>
</comment>
<dbReference type="Gene3D" id="3.30.1420.10">
    <property type="match status" value="1"/>
</dbReference>
<dbReference type="PIRSF" id="PIRSF006223">
    <property type="entry name" value="DsrC_TusE"/>
    <property type="match status" value="1"/>
</dbReference>
<organism evidence="5 6">
    <name type="scientific">Vulcanibacillus modesticaldus</name>
    <dbReference type="NCBI Taxonomy" id="337097"/>
    <lineage>
        <taxon>Bacteria</taxon>
        <taxon>Bacillati</taxon>
        <taxon>Bacillota</taxon>
        <taxon>Bacilli</taxon>
        <taxon>Bacillales</taxon>
        <taxon>Bacillaceae</taxon>
        <taxon>Vulcanibacillus</taxon>
    </lineage>
</organism>
<dbReference type="InterPro" id="IPR042072">
    <property type="entry name" value="DsrC-like_C"/>
</dbReference>
<evidence type="ECO:0000313" key="5">
    <source>
        <dbReference type="EMBL" id="OEF99922.1"/>
    </source>
</evidence>
<name>A0A1D2YW45_9BACI</name>
<dbReference type="Pfam" id="PF04358">
    <property type="entry name" value="DsrC"/>
    <property type="match status" value="1"/>
</dbReference>
<comment type="subcellular location">
    <subcellularLocation>
        <location evidence="1">Cytoplasm</location>
    </subcellularLocation>
</comment>
<evidence type="ECO:0000256" key="2">
    <source>
        <dbReference type="ARBA" id="ARBA00005718"/>
    </source>
</evidence>
<dbReference type="AlphaFoldDB" id="A0A1D2YW45"/>
<accession>A0A1D2YW45</accession>
<keyword evidence="6" id="KW-1185">Reference proteome</keyword>
<evidence type="ECO:0000313" key="6">
    <source>
        <dbReference type="Proteomes" id="UP000243739"/>
    </source>
</evidence>
<dbReference type="STRING" id="337097.BHF71_07380"/>
<reference evidence="5 6" key="1">
    <citation type="submission" date="2016-09" db="EMBL/GenBank/DDBJ databases">
        <title>Draft genome sequence for the type strain of Vulcanibacillus modesticaldus BR, a strictly anaerobic, moderately thermophilic, and nitrate-reducing bacterium from deep sea-hydrothermal vents of the Mid-Atlantic Ridge.</title>
        <authorList>
            <person name="Abin C.A."/>
            <person name="Hollibaugh J.T."/>
        </authorList>
    </citation>
    <scope>NUCLEOTIDE SEQUENCE [LARGE SCALE GENOMIC DNA]</scope>
    <source>
        <strain evidence="5 6">BR</strain>
    </source>
</reference>
<evidence type="ECO:0000256" key="1">
    <source>
        <dbReference type="ARBA" id="ARBA00004496"/>
    </source>
</evidence>